<sequence length="265" mass="31018">QSKFAVIVRLFINEDGRTVPALPHSSLFAPVFYTVPYFGPTCVLFYYLSLRVEVFFTESAPLMKKKNFLRCFSELSAIPSCRLQRNGCIDRRVHREMKNTLLFLLTMCILDVVSRRKTAQMRNQWMEQRKRTQAYFTFDTYGRKSCPESPHPVVNEWMHRQKSVSGNEEDIALPVLRNHDIVSRRYISSLAIEICVTIISHSGKRHTSLTDGWKKGSGHTHLLLLSADMQIRQRRELRLIRSAELLNGRVEEFKRRRRERSTSTH</sequence>
<dbReference type="EMBL" id="KL367486">
    <property type="protein sequence ID" value="KFD70758.1"/>
    <property type="molecule type" value="Genomic_DNA"/>
</dbReference>
<evidence type="ECO:0000313" key="1">
    <source>
        <dbReference type="EMBL" id="KFD70758.1"/>
    </source>
</evidence>
<proteinExistence type="predicted"/>
<feature type="non-terminal residue" evidence="1">
    <location>
        <position position="265"/>
    </location>
</feature>
<protein>
    <submittedName>
        <fullName evidence="1">Uncharacterized protein</fullName>
    </submittedName>
</protein>
<name>A0A085NMR2_9BILA</name>
<dbReference type="Proteomes" id="UP000030758">
    <property type="component" value="Unassembled WGS sequence"/>
</dbReference>
<gene>
    <name evidence="1" type="ORF">M514_17230</name>
</gene>
<organism evidence="1">
    <name type="scientific">Trichuris suis</name>
    <name type="common">pig whipworm</name>
    <dbReference type="NCBI Taxonomy" id="68888"/>
    <lineage>
        <taxon>Eukaryota</taxon>
        <taxon>Metazoa</taxon>
        <taxon>Ecdysozoa</taxon>
        <taxon>Nematoda</taxon>
        <taxon>Enoplea</taxon>
        <taxon>Dorylaimia</taxon>
        <taxon>Trichinellida</taxon>
        <taxon>Trichuridae</taxon>
        <taxon>Trichuris</taxon>
    </lineage>
</organism>
<reference evidence="1" key="1">
    <citation type="journal article" date="2014" name="Nat. Genet.">
        <title>Genome and transcriptome of the porcine whipworm Trichuris suis.</title>
        <authorList>
            <person name="Jex A.R."/>
            <person name="Nejsum P."/>
            <person name="Schwarz E.M."/>
            <person name="Hu L."/>
            <person name="Young N.D."/>
            <person name="Hall R.S."/>
            <person name="Korhonen P.K."/>
            <person name="Liao S."/>
            <person name="Thamsborg S."/>
            <person name="Xia J."/>
            <person name="Xu P."/>
            <person name="Wang S."/>
            <person name="Scheerlinck J.P."/>
            <person name="Hofmann A."/>
            <person name="Sternberg P.W."/>
            <person name="Wang J."/>
            <person name="Gasser R.B."/>
        </authorList>
    </citation>
    <scope>NUCLEOTIDE SEQUENCE [LARGE SCALE GENOMIC DNA]</scope>
    <source>
        <strain evidence="1">DCEP-RM93F</strain>
    </source>
</reference>
<accession>A0A085NMR2</accession>
<dbReference type="AlphaFoldDB" id="A0A085NMR2"/>
<feature type="non-terminal residue" evidence="1">
    <location>
        <position position="1"/>
    </location>
</feature>